<evidence type="ECO:0000256" key="3">
    <source>
        <dbReference type="ARBA" id="ARBA00008397"/>
    </source>
</evidence>
<comment type="catalytic activity">
    <reaction evidence="1 7">
        <text>D-glucuronate = D-fructuronate</text>
        <dbReference type="Rhea" id="RHEA:13049"/>
        <dbReference type="ChEBI" id="CHEBI:58720"/>
        <dbReference type="ChEBI" id="CHEBI:59863"/>
        <dbReference type="EC" id="5.3.1.12"/>
    </reaction>
</comment>
<evidence type="ECO:0000256" key="1">
    <source>
        <dbReference type="ARBA" id="ARBA00001165"/>
    </source>
</evidence>
<protein>
    <recommendedName>
        <fullName evidence="5 7">Uronate isomerase</fullName>
        <ecNumber evidence="4 7">5.3.1.12</ecNumber>
    </recommendedName>
    <alternativeName>
        <fullName evidence="7">Glucuronate isomerase</fullName>
    </alternativeName>
    <alternativeName>
        <fullName evidence="7">Uronic isomerase</fullName>
    </alternativeName>
</protein>
<proteinExistence type="inferred from homology"/>
<keyword evidence="9" id="KW-1185">Reference proteome</keyword>
<reference evidence="8 9" key="1">
    <citation type="submission" date="2019-03" db="EMBL/GenBank/DDBJ databases">
        <title>Genomic features of bacteria from cold environments.</title>
        <authorList>
            <person name="Shen L."/>
        </authorList>
    </citation>
    <scope>NUCLEOTIDE SEQUENCE [LARGE SCALE GENOMIC DNA]</scope>
    <source>
        <strain evidence="9">T3246-1</strain>
    </source>
</reference>
<comment type="pathway">
    <text evidence="2 7">Carbohydrate metabolism; pentose and glucuronate interconversion.</text>
</comment>
<dbReference type="Gene3D" id="1.10.2020.10">
    <property type="entry name" value="uronate isomerase, domain 2, chain A"/>
    <property type="match status" value="1"/>
</dbReference>
<name>A0ABY2DYQ1_9MICO</name>
<evidence type="ECO:0000256" key="4">
    <source>
        <dbReference type="ARBA" id="ARBA00012546"/>
    </source>
</evidence>
<dbReference type="EC" id="5.3.1.12" evidence="4 7"/>
<comment type="caution">
    <text evidence="8">The sequence shown here is derived from an EMBL/GenBank/DDBJ whole genome shotgun (WGS) entry which is preliminary data.</text>
</comment>
<comment type="similarity">
    <text evidence="3 7">Belongs to the metallo-dependent hydrolases superfamily. Uronate isomerase family.</text>
</comment>
<dbReference type="InterPro" id="IPR003766">
    <property type="entry name" value="Uronate_isomerase"/>
</dbReference>
<evidence type="ECO:0000256" key="5">
    <source>
        <dbReference type="ARBA" id="ARBA00020555"/>
    </source>
</evidence>
<dbReference type="SUPFAM" id="SSF51556">
    <property type="entry name" value="Metallo-dependent hydrolases"/>
    <property type="match status" value="1"/>
</dbReference>
<evidence type="ECO:0000256" key="2">
    <source>
        <dbReference type="ARBA" id="ARBA00004892"/>
    </source>
</evidence>
<accession>A0ABY2DYQ1</accession>
<evidence type="ECO:0000256" key="7">
    <source>
        <dbReference type="HAMAP-Rule" id="MF_00675"/>
    </source>
</evidence>
<dbReference type="PANTHER" id="PTHR30068:SF4">
    <property type="entry name" value="URONATE ISOMERASE"/>
    <property type="match status" value="1"/>
</dbReference>
<evidence type="ECO:0000256" key="6">
    <source>
        <dbReference type="ARBA" id="ARBA00023235"/>
    </source>
</evidence>
<dbReference type="GO" id="GO:0008880">
    <property type="term" value="F:glucuronate isomerase activity"/>
    <property type="evidence" value="ECO:0007669"/>
    <property type="project" value="UniProtKB-EC"/>
</dbReference>
<dbReference type="PANTHER" id="PTHR30068">
    <property type="entry name" value="URONATE ISOMERASE"/>
    <property type="match status" value="1"/>
</dbReference>
<evidence type="ECO:0000313" key="9">
    <source>
        <dbReference type="Proteomes" id="UP000504882"/>
    </source>
</evidence>
<dbReference type="RefSeq" id="WP_133109355.1">
    <property type="nucleotide sequence ID" value="NZ_SMNA01000011.1"/>
</dbReference>
<dbReference type="NCBIfam" id="NF002794">
    <property type="entry name" value="PRK02925.1"/>
    <property type="match status" value="1"/>
</dbReference>
<gene>
    <name evidence="7 8" type="primary">uxaC</name>
    <name evidence="8" type="ORF">EXU48_19450</name>
</gene>
<organism evidence="8 9">
    <name type="scientific">Occultella glacieicola</name>
    <dbReference type="NCBI Taxonomy" id="2518684"/>
    <lineage>
        <taxon>Bacteria</taxon>
        <taxon>Bacillati</taxon>
        <taxon>Actinomycetota</taxon>
        <taxon>Actinomycetes</taxon>
        <taxon>Micrococcales</taxon>
        <taxon>Ruaniaceae</taxon>
        <taxon>Occultella</taxon>
    </lineage>
</organism>
<dbReference type="Pfam" id="PF02614">
    <property type="entry name" value="UxaC"/>
    <property type="match status" value="1"/>
</dbReference>
<dbReference type="InterPro" id="IPR032466">
    <property type="entry name" value="Metal_Hydrolase"/>
</dbReference>
<dbReference type="Proteomes" id="UP000504882">
    <property type="component" value="Unassembled WGS sequence"/>
</dbReference>
<dbReference type="Gene3D" id="3.20.20.140">
    <property type="entry name" value="Metal-dependent hydrolases"/>
    <property type="match status" value="1"/>
</dbReference>
<keyword evidence="6 7" id="KW-0413">Isomerase</keyword>
<sequence>MSATAALDVHPDRLLPADPSQRSVARRLYDSVKELPIISPHGHVPPQWIAEDIPFRDPTSLLITPDHYVNRMLHAHGASLADLGVGRGPLSEDDARAAFRILCSNWSAYRGTPVRYWLEDELGLIFGVTQRPSAETADAIYDQIAAKIATPQFRPRALMDAFDIAVMATTDDPCDDLSAHEALAQDASFTRRVVPTFRPDKYLDPALATWTADVDRLGEVSGVGTGDYAGYIGALENRRRYFVDHGAVSADHGVIDARTDILSEAEASRIFAAARAGSATAEETTAFRRHMLSEMARMSCDDGLVMTIHPGVRRNHHTPTHQTYGADVGCDIPIAVEYTDALRPLLNAYGTHPNLHLVLFTIDETVYSRELAPLAGFYPSVYVGVPWWFIDAPEAIQRFRSAVTETAGFSRTSGFIDDTRAFCSIPARHDMSRRLDAGYIAKLVTEHRLPEDEAFEAITDLVANNPRKVFKL</sequence>
<dbReference type="EMBL" id="SMNA01000011">
    <property type="protein sequence ID" value="TDE89614.1"/>
    <property type="molecule type" value="Genomic_DNA"/>
</dbReference>
<dbReference type="HAMAP" id="MF_00675">
    <property type="entry name" value="UxaC"/>
    <property type="match status" value="1"/>
</dbReference>
<evidence type="ECO:0000313" key="8">
    <source>
        <dbReference type="EMBL" id="TDE89614.1"/>
    </source>
</evidence>
<comment type="catalytic activity">
    <reaction evidence="7">
        <text>aldehydo-D-galacturonate = keto-D-tagaturonate</text>
        <dbReference type="Rhea" id="RHEA:27702"/>
        <dbReference type="ChEBI" id="CHEBI:12952"/>
        <dbReference type="ChEBI" id="CHEBI:17886"/>
    </reaction>
</comment>